<dbReference type="SUPFAM" id="SSF51419">
    <property type="entry name" value="PLP-binding barrel"/>
    <property type="match status" value="1"/>
</dbReference>
<dbReference type="Gene3D" id="2.40.37.10">
    <property type="entry name" value="Lyase, Ornithine Decarboxylase, Chain A, domain 1"/>
    <property type="match status" value="1"/>
</dbReference>
<dbReference type="InterPro" id="IPR029066">
    <property type="entry name" value="PLP-binding_barrel"/>
</dbReference>
<organism evidence="7 8">
    <name type="scientific">Candidatus Daviesbacteria bacterium GW2011_GWF2_38_6</name>
    <dbReference type="NCBI Taxonomy" id="1618432"/>
    <lineage>
        <taxon>Bacteria</taxon>
        <taxon>Candidatus Daviesiibacteriota</taxon>
    </lineage>
</organism>
<feature type="modified residue" description="N6-(pyridoxal phosphate)lysine" evidence="4">
    <location>
        <position position="36"/>
    </location>
</feature>
<feature type="domain" description="Alanine racemase C-terminal" evidence="6">
    <location>
        <begin position="208"/>
        <end position="335"/>
    </location>
</feature>
<dbReference type="GO" id="GO:0030170">
    <property type="term" value="F:pyridoxal phosphate binding"/>
    <property type="evidence" value="ECO:0007669"/>
    <property type="project" value="TreeGrafter"/>
</dbReference>
<dbReference type="NCBIfam" id="TIGR00492">
    <property type="entry name" value="alr"/>
    <property type="match status" value="1"/>
</dbReference>
<evidence type="ECO:0000256" key="1">
    <source>
        <dbReference type="ARBA" id="ARBA00001933"/>
    </source>
</evidence>
<evidence type="ECO:0000256" key="4">
    <source>
        <dbReference type="PIRSR" id="PIRSR600821-50"/>
    </source>
</evidence>
<keyword evidence="3" id="KW-0413">Isomerase</keyword>
<dbReference type="AlphaFoldDB" id="A0A0G0MRE3"/>
<dbReference type="InterPro" id="IPR000821">
    <property type="entry name" value="Ala_racemase"/>
</dbReference>
<sequence length="335" mass="37916">MYKTLNRIEISRKNLLENYRFLSAINRKIKIAPVLKSNGYGHGIIEVAQILDKVGAPFFCVDSLYEAYELYKAKIKTPVLIMGYTNPENLKIKKLLFSFAVFDLQTVEILNKYQPGCAVHIFVDTGMSREGVTLEDLPDFLKTLKKLNVKVDGLMSHLAGGMDKLQIQRFHQAQKLVQKYGFSPKWIHLGTSGNMARVGLKLYLQKPILKFISHLAQVKKIKKSERVGYDRTYKAKKDTIIGIIPAGYYDGVNRGLSNKGFVKIKNIFCPIIGRVSMNMTTVDLSKTYAKIGDEVIIYSDNPQNKNSVENAAKICKKIPYEILVNLAESTKRIIV</sequence>
<dbReference type="PANTHER" id="PTHR30511:SF0">
    <property type="entry name" value="ALANINE RACEMASE, CATABOLIC-RELATED"/>
    <property type="match status" value="1"/>
</dbReference>
<dbReference type="PRINTS" id="PR00992">
    <property type="entry name" value="ALARACEMASE"/>
</dbReference>
<evidence type="ECO:0000256" key="5">
    <source>
        <dbReference type="PIRSR" id="PIRSR600821-52"/>
    </source>
</evidence>
<dbReference type="InterPro" id="IPR011079">
    <property type="entry name" value="Ala_racemase_C"/>
</dbReference>
<comment type="caution">
    <text evidence="7">The sequence shown here is derived from an EMBL/GenBank/DDBJ whole genome shotgun (WGS) entry which is preliminary data.</text>
</comment>
<proteinExistence type="predicted"/>
<dbReference type="Pfam" id="PF01168">
    <property type="entry name" value="Ala_racemase_N"/>
    <property type="match status" value="1"/>
</dbReference>
<name>A0A0G0MRE3_9BACT</name>
<dbReference type="GO" id="GO:0005829">
    <property type="term" value="C:cytosol"/>
    <property type="evidence" value="ECO:0007669"/>
    <property type="project" value="TreeGrafter"/>
</dbReference>
<evidence type="ECO:0000256" key="2">
    <source>
        <dbReference type="ARBA" id="ARBA00022898"/>
    </source>
</evidence>
<dbReference type="GO" id="GO:0006522">
    <property type="term" value="P:alanine metabolic process"/>
    <property type="evidence" value="ECO:0007669"/>
    <property type="project" value="InterPro"/>
</dbReference>
<gene>
    <name evidence="7" type="ORF">US99_C0080G0012</name>
</gene>
<dbReference type="SMART" id="SM01005">
    <property type="entry name" value="Ala_racemase_C"/>
    <property type="match status" value="1"/>
</dbReference>
<dbReference type="SUPFAM" id="SSF50621">
    <property type="entry name" value="Alanine racemase C-terminal domain-like"/>
    <property type="match status" value="1"/>
</dbReference>
<dbReference type="CDD" id="cd00430">
    <property type="entry name" value="PLPDE_III_AR"/>
    <property type="match status" value="1"/>
</dbReference>
<evidence type="ECO:0000313" key="8">
    <source>
        <dbReference type="Proteomes" id="UP000034324"/>
    </source>
</evidence>
<dbReference type="Pfam" id="PF00842">
    <property type="entry name" value="Ala_racemase_C"/>
    <property type="match status" value="1"/>
</dbReference>
<dbReference type="Gene3D" id="3.20.20.10">
    <property type="entry name" value="Alanine racemase"/>
    <property type="match status" value="1"/>
</dbReference>
<dbReference type="GO" id="GO:0008784">
    <property type="term" value="F:alanine racemase activity"/>
    <property type="evidence" value="ECO:0007669"/>
    <property type="project" value="InterPro"/>
</dbReference>
<evidence type="ECO:0000313" key="7">
    <source>
        <dbReference type="EMBL" id="KKQ76229.1"/>
    </source>
</evidence>
<dbReference type="Proteomes" id="UP000034324">
    <property type="component" value="Unassembled WGS sequence"/>
</dbReference>
<keyword evidence="2 4" id="KW-0663">Pyridoxal phosphate</keyword>
<dbReference type="InterPro" id="IPR001608">
    <property type="entry name" value="Ala_racemase_N"/>
</dbReference>
<accession>A0A0G0MRE3</accession>
<evidence type="ECO:0000259" key="6">
    <source>
        <dbReference type="SMART" id="SM01005"/>
    </source>
</evidence>
<dbReference type="PANTHER" id="PTHR30511">
    <property type="entry name" value="ALANINE RACEMASE"/>
    <property type="match status" value="1"/>
</dbReference>
<feature type="binding site" evidence="5">
    <location>
        <position position="277"/>
    </location>
    <ligand>
        <name>substrate</name>
    </ligand>
</feature>
<evidence type="ECO:0000256" key="3">
    <source>
        <dbReference type="ARBA" id="ARBA00023235"/>
    </source>
</evidence>
<reference evidence="7 8" key="1">
    <citation type="journal article" date="2015" name="Nature">
        <title>rRNA introns, odd ribosomes, and small enigmatic genomes across a large radiation of phyla.</title>
        <authorList>
            <person name="Brown C.T."/>
            <person name="Hug L.A."/>
            <person name="Thomas B.C."/>
            <person name="Sharon I."/>
            <person name="Castelle C.J."/>
            <person name="Singh A."/>
            <person name="Wilkins M.J."/>
            <person name="Williams K.H."/>
            <person name="Banfield J.F."/>
        </authorList>
    </citation>
    <scope>NUCLEOTIDE SEQUENCE [LARGE SCALE GENOMIC DNA]</scope>
</reference>
<protein>
    <submittedName>
        <fullName evidence="7">Alanine racemase</fullName>
    </submittedName>
</protein>
<dbReference type="EMBL" id="LBVC01000080">
    <property type="protein sequence ID" value="KKQ76229.1"/>
    <property type="molecule type" value="Genomic_DNA"/>
</dbReference>
<dbReference type="InterPro" id="IPR009006">
    <property type="entry name" value="Ala_racemase/Decarboxylase_C"/>
</dbReference>
<feature type="binding site" evidence="5">
    <location>
        <position position="129"/>
    </location>
    <ligand>
        <name>substrate</name>
    </ligand>
</feature>
<comment type="cofactor">
    <cofactor evidence="1 4">
        <name>pyridoxal 5'-phosphate</name>
        <dbReference type="ChEBI" id="CHEBI:597326"/>
    </cofactor>
</comment>